<dbReference type="Gene3D" id="3.10.450.30">
    <property type="entry name" value="Microbial ribonucleases"/>
    <property type="match status" value="1"/>
</dbReference>
<dbReference type="InterPro" id="IPR008638">
    <property type="entry name" value="FhaB/CdiA-like_TPS"/>
</dbReference>
<keyword evidence="1" id="KW-0540">Nuclease</keyword>
<dbReference type="SUPFAM" id="SSF51126">
    <property type="entry name" value="Pectin lyase-like"/>
    <property type="match status" value="1"/>
</dbReference>
<evidence type="ECO:0000313" key="6">
    <source>
        <dbReference type="Proteomes" id="UP001164374"/>
    </source>
</evidence>
<dbReference type="SUPFAM" id="SSF53933">
    <property type="entry name" value="Microbial ribonucleases"/>
    <property type="match status" value="1"/>
</dbReference>
<protein>
    <submittedName>
        <fullName evidence="5">Hemagglutinin</fullName>
    </submittedName>
</protein>
<dbReference type="InterPro" id="IPR016191">
    <property type="entry name" value="Ribonuclease/ribotoxin"/>
</dbReference>
<evidence type="ECO:0000313" key="5">
    <source>
        <dbReference type="EMBL" id="MCT7315255.1"/>
    </source>
</evidence>
<feature type="compositionally biased region" description="Low complexity" evidence="3">
    <location>
        <begin position="2184"/>
        <end position="2196"/>
    </location>
</feature>
<dbReference type="NCBIfam" id="TIGR01731">
    <property type="entry name" value="fil_hemag_20aa"/>
    <property type="match status" value="7"/>
</dbReference>
<organism evidence="5 6">
    <name type="scientific">Ralstonia mojiangensis</name>
    <dbReference type="NCBI Taxonomy" id="2953895"/>
    <lineage>
        <taxon>Bacteria</taxon>
        <taxon>Pseudomonadati</taxon>
        <taxon>Pseudomonadota</taxon>
        <taxon>Betaproteobacteria</taxon>
        <taxon>Burkholderiales</taxon>
        <taxon>Burkholderiaceae</taxon>
        <taxon>Ralstonia</taxon>
    </lineage>
</organism>
<evidence type="ECO:0000256" key="1">
    <source>
        <dbReference type="ARBA" id="ARBA00022722"/>
    </source>
</evidence>
<evidence type="ECO:0000256" key="3">
    <source>
        <dbReference type="SAM" id="MobiDB-lite"/>
    </source>
</evidence>
<dbReference type="GO" id="GO:0004521">
    <property type="term" value="F:RNA endonuclease activity"/>
    <property type="evidence" value="ECO:0007669"/>
    <property type="project" value="InterPro"/>
</dbReference>
<evidence type="ECO:0000256" key="2">
    <source>
        <dbReference type="ARBA" id="ARBA00022801"/>
    </source>
</evidence>
<feature type="region of interest" description="Disordered" evidence="3">
    <location>
        <begin position="2877"/>
        <end position="2897"/>
    </location>
</feature>
<feature type="domain" description="Filamentous haemagglutinin FhaB/tRNA nuclease CdiA-like TPS" evidence="4">
    <location>
        <begin position="48"/>
        <end position="169"/>
    </location>
</feature>
<name>A0AAE3I066_9RALS</name>
<dbReference type="InterPro" id="IPR012334">
    <property type="entry name" value="Pectin_lyas_fold"/>
</dbReference>
<gene>
    <name evidence="5" type="ORF">N5I87_04505</name>
</gene>
<dbReference type="InterPro" id="IPR010069">
    <property type="entry name" value="CdiA_FHA1_rpt"/>
</dbReference>
<dbReference type="SMART" id="SM00912">
    <property type="entry name" value="Haemagg_act"/>
    <property type="match status" value="1"/>
</dbReference>
<comment type="caution">
    <text evidence="5">The sequence shown here is derived from an EMBL/GenBank/DDBJ whole genome shotgun (WGS) entry which is preliminary data.</text>
</comment>
<dbReference type="Proteomes" id="UP001164374">
    <property type="component" value="Unassembled WGS sequence"/>
</dbReference>
<reference evidence="5" key="2">
    <citation type="submission" date="2023-02" db="EMBL/GenBank/DDBJ databases">
        <authorList>
            <person name="Lu C.-H."/>
        </authorList>
    </citation>
    <scope>NUCLEOTIDE SEQUENCE</scope>
    <source>
        <strain evidence="5">22TCCZM01-4</strain>
    </source>
</reference>
<dbReference type="GO" id="GO:0003723">
    <property type="term" value="F:RNA binding"/>
    <property type="evidence" value="ECO:0007669"/>
    <property type="project" value="InterPro"/>
</dbReference>
<dbReference type="Pfam" id="PF05860">
    <property type="entry name" value="TPS"/>
    <property type="match status" value="1"/>
</dbReference>
<dbReference type="Gene3D" id="2.160.20.10">
    <property type="entry name" value="Single-stranded right-handed beta-helix, Pectin lyase-like"/>
    <property type="match status" value="1"/>
</dbReference>
<dbReference type="InterPro" id="IPR000026">
    <property type="entry name" value="N1-like"/>
</dbReference>
<feature type="region of interest" description="Disordered" evidence="3">
    <location>
        <begin position="2148"/>
        <end position="2167"/>
    </location>
</feature>
<accession>A0AAE3I066</accession>
<dbReference type="GO" id="GO:0016787">
    <property type="term" value="F:hydrolase activity"/>
    <property type="evidence" value="ECO:0007669"/>
    <property type="project" value="UniProtKB-KW"/>
</dbReference>
<dbReference type="InterPro" id="IPR011050">
    <property type="entry name" value="Pectin_lyase_fold/virulence"/>
</dbReference>
<keyword evidence="2" id="KW-0378">Hydrolase</keyword>
<evidence type="ECO:0000259" key="4">
    <source>
        <dbReference type="SMART" id="SM00912"/>
    </source>
</evidence>
<dbReference type="RefSeq" id="WP_260798597.1">
    <property type="nucleotide sequence ID" value="NZ_JAOCQJ010000001.1"/>
</dbReference>
<proteinExistence type="predicted"/>
<feature type="region of interest" description="Disordered" evidence="3">
    <location>
        <begin position="2184"/>
        <end position="2211"/>
    </location>
</feature>
<reference evidence="5" key="1">
    <citation type="journal article" date="2023" name="Front. Microbiol.">
        <title>Ralstonia chuxiongensis sp. nov., Ralstonia mojiangensis sp. nov., and Ralstonia soli sp. nov., isolated from tobacco fields, are three novel species in the family Burkholderiaceae.</title>
        <authorList>
            <person name="Lu C.H."/>
            <person name="Zhang Y.Y."/>
            <person name="Jiang N."/>
            <person name="Chen W."/>
            <person name="Shao X."/>
            <person name="Zhao Z.M."/>
            <person name="Lu W.L."/>
            <person name="Hu X."/>
            <person name="Xi Y.X."/>
            <person name="Zou S.Y."/>
            <person name="Wei Q.J."/>
            <person name="Lin Z.L."/>
            <person name="Gong L."/>
            <person name="Gai X.T."/>
            <person name="Zhang L.Q."/>
            <person name="Li J.Y."/>
            <person name="Jin Y."/>
            <person name="Xia Z.Y."/>
        </authorList>
    </citation>
    <scope>NUCLEOTIDE SEQUENCE</scope>
    <source>
        <strain evidence="5">22TCCZM01-4</strain>
    </source>
</reference>
<dbReference type="EMBL" id="JAOCQJ010000001">
    <property type="protein sequence ID" value="MCT7315255.1"/>
    <property type="molecule type" value="Genomic_DNA"/>
</dbReference>
<dbReference type="Pfam" id="PF00545">
    <property type="entry name" value="Ribonuclease"/>
    <property type="match status" value="1"/>
</dbReference>
<sequence length="3049" mass="298871">MDDFADRVASWRTTGRILVRWGVQQAEAGPITDPAAPIRFTPSITQTTTGVPTINVTAPNASGLSLNQLRSLTVDQSGLVYNNSLTGGGTFLGGNVAGNPNLAASGPASTILTQITSTDAIRLNGTVEVFGAPASLIFAAPGGFFLAGAGFTNSPKVTLSTGVPQFLNSSGASVPFDQATDVGYSVTSGRIQIDPVAGTTNGAGIEGTVGAINLIGQTIGVNAALYAGQQLNLIAGNQLVTPVATGTGRAGSDWQVSANGQNTAANSSSAQNGLAIDATAFGAMTSGQIKIVSTAQGLGVRTAADMAANTTNVNIDSNGNVSVGNVYAQQNVGINSAANVSTTGTLRAPQDIALTAGGDLSVGGPTLAGNNLTLNAGGNISGAGSLSATNALTATAGNSVNLGGNLNAGSIAVTAKGQDGSGDITLGGTVSSPGTIALNAARDTTIAGSLTGSGDLNLATQRNLLISGSVGTTSGNVGLAARTGSVQVTGSVAAPQDLNVTAGTDALLGGTITADRNVSVTAQSGSADLSGTLTHNGNLSVTAAQNASIDGQVNTGGTANLQAQSGNVNVGGKLVSNGALTATAGQDVSVTGSATSTSNITATAGRNLSVGGTVASTGDTQLTATTGTLATSGVVQSSGNLNTTSQGTTTLGGTVSANQAITAQSTGADVNATGSLTAHGGNLALTGATDATVSGTTQSAGDTTVSAHQGNAILAGKTTTLGKLSATGGQNVTVSGDTQSVNDTTLTATNGTTTLAGTTVAGGNLSASAGQDVTVSGTPQSGIATTLNAGRDLAVMATGAVTSNTTLNATAGRNLAVAGGTISGTDTQLAATGGTLTTTGAVLSGGNLSASSQGDTSLGGILYATKDVSTQSTAASVSVPGSVTAATGNLTVKAATDAAVSGTTVSAGNTTVQAAQGNTTLAGKVTALGDLAASAGQDLSVSGTAQSTGASTLTAGRDATIASTGSATAGTALTATAGHNLAVAGATASGGDTMLTASTGALSTSGAVLSSGSVTANGQTGSTLGGTVYAAQSVSAQSNAGTTSATGNVIAHSGNVALTGINVAVSGATQSGGDTTLTATQGNTSIDGQAYALGKLTATATQDITGAGATASLGDTTLNAGRNIALTGSSQTAGNLTATAANNLSIAALPVVGGNATLTGTNVSLGRAGATTQVTGTLTATGTQGVTTAGTLYTNTANLTGGTVTNTGTVSASNTLTATGSTITNSGTLGGATTTVHGTNVANSGLIGGETVNVTADNSLNNQNGTLLGTKTLNVTTSTLASNQNGVIFAGDPTGKTAGGDLNLTVSGGNGSFNNAGGQSLAAKNATLNLSNQTLDSANPNLGTINAGSQLTYNVGAVNNTGSWTLGGTSATVNAANGITNSGSIQHANDLTLNTSGAVSNTGQIVAGHDLTVTGGTVGNAAGATLHADNDFSVTGATTNRGTVEALNDIKIAGTGYDNAGALTQANRDVNINVSGDVLNQGGTIGAKRDVNLVASRVVNDATAPNGSGTTVVTGQEVNPTYWSQIQIGTKQVMLPVPGAGSADGGPVFGPYTFAVTIGDLKPNANGVISAYQGVENYTPSSGGGDNGPQTQQLNLWHLGGTPDTTSFPSADYKPAPGTPTPFITLPTVTRTETTTGSGTGGIIQAGRNLSVTASTLSNNGGQISAANDIKMAVGTLNNGTSASVTKTITESLDQGTVNAFMQQLASQLGYNAISSNNPLAVLNDGCLPTECYNSGNGNGPPPGPEAPHWVWFGPSSSMGFNGDVTAQNGLAGFTATPPAPQTTVQQTAGKQGVIAAGGNIDLTQVGTLNNGGQIAAAGNISLGGSVNNVGQLNVNRTTLPGCVGNPATCTDPGVAPGGGGSPYHEVIDPKQQVASIIAGGTLTANLSQLTNQTATIAAAGPVQITAPTVTNTGGTIQSTASSVTINAATSLVNQAAPTTTVYASHGSDTAACGKVGGNACATATQTATGDAGMILAATDLNINAGAVHNNGGAIVAPGTVSITTGSFDNSPVFLRQYYHWSYYNQNSTASDTWGCDAAGDISGCQRVFGSNLANGWSGTAENAPTIGQLNSYVSGGNLAIRSGGALINSGNIEGTAISLTGASISNGITNPSIQTPPSTSGKQVISLGPVGTPNAQLPVTGTPDSFSGPTTTLQKGVPSPTNPGTSNGQYQFNPVIVTGQPVGPGQAGPSGAQAANVQTPASPTAGGAINGITWHFNAPPSGGALTTPTGSATTQYLTNTPATAVLGGIGPQTLIDALPADLRPGSTPFYYDPQAENARLDQQALAQTGRTSFINGLTYDNQNHLTVDDQEKLILYQNAVDYAKAHNIQLGQALTPDQLAALDKPMLWYVTQQVPDPSCMTGACPMVSALVPQVYLPPGYSGIEPGGSIVASKSLDLIANNPIQNTGTLGSYGSLTSNTTIVNQQRAAEMSAAWQPIEDGWARTTGQQGQANSGFMFAANAADIAGQVQNINGVLAQLNADGSMSAAESARVAQAIQANMAAVTSTHTDTFVREEGWAGKVFSGVVMAMIAVMTGMALGPVMGAMMSSTFGQLAATGEVSLGNVFKAGAVAALTYGISNGVSIDENGALGIAEHFGQGSTLANLAGAQNIAGTNLAQASVSGASNFAQQAEAILVMSGATAAINTAAYGGSFGRSFLNSLASNAGAAAANALGTYSPGIGETNANATSIAGNVLGHVAIGCAISAMEGTGCAGGAAGGLAGAVAAPLIGMALNAPAGGPNPALDLLTVAMTGIAGGALAHAIGGNEMAGMTTGQNAAQNNYLNHKQQQGLLDSLKDCAPGDTGCVQRTTANYASVDAQQQRAVQNCTWQTCRGFQEDAWGATDINTAANLSLCQGVAACEGLLNKLPAENQTALSTAANRDQSTKNARSQEVTQQALTNSGFDPRWSVLSPIDISGIADAPLSALAGAVVGKGSTANSPSGSASMINGVTVVDQRTGTVYQGTVDLQPTLDRIANGGAPLSKNDGTVFQNRPVNGIQLLPVQPPGYYTEYVVPTPGINGPGPQRIVTGKGGEVYYTADHYQSFIPVKK</sequence>